<evidence type="ECO:0000259" key="4">
    <source>
        <dbReference type="Pfam" id="PF00557"/>
    </source>
</evidence>
<dbReference type="EMBL" id="DTLB01000038">
    <property type="protein sequence ID" value="HFW32643.1"/>
    <property type="molecule type" value="Genomic_DNA"/>
</dbReference>
<dbReference type="InterPro" id="IPR036005">
    <property type="entry name" value="Creatinase/aminopeptidase-like"/>
</dbReference>
<dbReference type="Gene3D" id="3.90.230.10">
    <property type="entry name" value="Creatinase/methionine aminopeptidase superfamily"/>
    <property type="match status" value="1"/>
</dbReference>
<dbReference type="InterPro" id="IPR029149">
    <property type="entry name" value="Creatin/AminoP/Spt16_N"/>
</dbReference>
<comment type="caution">
    <text evidence="6">The sequence shown here is derived from an EMBL/GenBank/DDBJ whole genome shotgun (WGS) entry which is preliminary data.</text>
</comment>
<evidence type="ECO:0000256" key="3">
    <source>
        <dbReference type="RuleBase" id="RU000590"/>
    </source>
</evidence>
<evidence type="ECO:0000259" key="5">
    <source>
        <dbReference type="Pfam" id="PF01321"/>
    </source>
</evidence>
<protein>
    <submittedName>
        <fullName evidence="6">Aminopeptidase P family protein</fullName>
    </submittedName>
</protein>
<gene>
    <name evidence="6" type="ORF">ENW66_06810</name>
</gene>
<proteinExistence type="inferred from homology"/>
<name>A0A7C3RCB1_ARCFL</name>
<sequence length="362" mass="41348">MIAKFLREHDADFIILHGSSKNANFYYATKFKTSDPITYIAGIDGSDILLVPEMEKRRAERESRVKEVVSLNDLGYMERLKEIKDAKKAYLDILVSVLKEGRCRKLLLPEELPTYISFELMKHFQVEVVKNPFTQLRMIKSSSEIEKIRDTSNAVLRCVKWVVENFNFKTCEELRRAVELKLFSEGYLAENTIASSGKATSDPHEIGRGRIENHVVLDIFPRSVDHLYHSDFTRTIFLGKNPELEEMYEAVVDAQENAVGMIRDGVDARDVHQRVKDVLNGYGFKTEKGEGFIHSTGHGIGLEVHEEPRIGELSVELKKGMVVTVEPGLYYSEIGGVRVEDTVVVREKDCEVLTPFEKFLRL</sequence>
<accession>A0A7C3RCB1</accession>
<keyword evidence="6" id="KW-0031">Aminopeptidase</keyword>
<dbReference type="PROSITE" id="PS00491">
    <property type="entry name" value="PROLINE_PEPTIDASE"/>
    <property type="match status" value="1"/>
</dbReference>
<dbReference type="InterPro" id="IPR050659">
    <property type="entry name" value="Peptidase_M24B"/>
</dbReference>
<dbReference type="GO" id="GO:0004177">
    <property type="term" value="F:aminopeptidase activity"/>
    <property type="evidence" value="ECO:0007669"/>
    <property type="project" value="UniProtKB-KW"/>
</dbReference>
<dbReference type="SUPFAM" id="SSF53092">
    <property type="entry name" value="Creatinase/prolidase N-terminal domain"/>
    <property type="match status" value="1"/>
</dbReference>
<dbReference type="Pfam" id="PF00557">
    <property type="entry name" value="Peptidase_M24"/>
    <property type="match status" value="1"/>
</dbReference>
<dbReference type="Gene3D" id="3.40.350.10">
    <property type="entry name" value="Creatinase/prolidase N-terminal domain"/>
    <property type="match status" value="1"/>
</dbReference>
<keyword evidence="2" id="KW-0378">Hydrolase</keyword>
<organism evidence="6">
    <name type="scientific">Archaeoglobus fulgidus</name>
    <dbReference type="NCBI Taxonomy" id="2234"/>
    <lineage>
        <taxon>Archaea</taxon>
        <taxon>Methanobacteriati</taxon>
        <taxon>Methanobacteriota</taxon>
        <taxon>Archaeoglobi</taxon>
        <taxon>Archaeoglobales</taxon>
        <taxon>Archaeoglobaceae</taxon>
        <taxon>Archaeoglobus</taxon>
    </lineage>
</organism>
<dbReference type="Pfam" id="PF01321">
    <property type="entry name" value="Creatinase_N"/>
    <property type="match status" value="1"/>
</dbReference>
<keyword evidence="1 3" id="KW-0479">Metal-binding</keyword>
<keyword evidence="6" id="KW-0645">Protease</keyword>
<dbReference type="AlphaFoldDB" id="A0A7C3RCB1"/>
<dbReference type="InterPro" id="IPR000587">
    <property type="entry name" value="Creatinase_N"/>
</dbReference>
<dbReference type="GO" id="GO:0046872">
    <property type="term" value="F:metal ion binding"/>
    <property type="evidence" value="ECO:0007669"/>
    <property type="project" value="UniProtKB-KW"/>
</dbReference>
<reference evidence="6" key="1">
    <citation type="journal article" date="2020" name="mSystems">
        <title>Genome- and Community-Level Interaction Insights into Carbon Utilization and Element Cycling Functions of Hydrothermarchaeota in Hydrothermal Sediment.</title>
        <authorList>
            <person name="Zhou Z."/>
            <person name="Liu Y."/>
            <person name="Xu W."/>
            <person name="Pan J."/>
            <person name="Luo Z.H."/>
            <person name="Li M."/>
        </authorList>
    </citation>
    <scope>NUCLEOTIDE SEQUENCE [LARGE SCALE GENOMIC DNA]</scope>
    <source>
        <strain evidence="6">SpSt-87</strain>
    </source>
</reference>
<evidence type="ECO:0000256" key="2">
    <source>
        <dbReference type="ARBA" id="ARBA00022801"/>
    </source>
</evidence>
<evidence type="ECO:0000313" key="6">
    <source>
        <dbReference type="EMBL" id="HFW32643.1"/>
    </source>
</evidence>
<dbReference type="InterPro" id="IPR001131">
    <property type="entry name" value="Peptidase_M24B_aminopep-P_CS"/>
</dbReference>
<comment type="similarity">
    <text evidence="3">Belongs to the peptidase M24B family.</text>
</comment>
<dbReference type="PANTHER" id="PTHR46112">
    <property type="entry name" value="AMINOPEPTIDASE"/>
    <property type="match status" value="1"/>
</dbReference>
<feature type="domain" description="Peptidase M24" evidence="4">
    <location>
        <begin position="147"/>
        <end position="347"/>
    </location>
</feature>
<evidence type="ECO:0000256" key="1">
    <source>
        <dbReference type="ARBA" id="ARBA00022723"/>
    </source>
</evidence>
<feature type="domain" description="Creatinase N-terminal" evidence="5">
    <location>
        <begin position="4"/>
        <end position="139"/>
    </location>
</feature>
<dbReference type="InterPro" id="IPR000994">
    <property type="entry name" value="Pept_M24"/>
</dbReference>
<dbReference type="SUPFAM" id="SSF55920">
    <property type="entry name" value="Creatinase/aminopeptidase"/>
    <property type="match status" value="1"/>
</dbReference>
<dbReference type="PANTHER" id="PTHR46112:SF2">
    <property type="entry name" value="XAA-PRO AMINOPEPTIDASE P-RELATED"/>
    <property type="match status" value="1"/>
</dbReference>